<sequence length="73" mass="8352">MRVVLNLFPTRKPHLAVSPSDDKRQLANPWSPILQITEFVRQPMTAKREALVGLISADMHGETILQLRRPIDH</sequence>
<proteinExistence type="predicted"/>
<dbReference type="EMBL" id="FNBE01000024">
    <property type="protein sequence ID" value="SDH51850.1"/>
    <property type="molecule type" value="Genomic_DNA"/>
</dbReference>
<dbReference type="AlphaFoldDB" id="A0A1G8D3V8"/>
<organism evidence="1 2">
    <name type="scientific">Pseudonocardia oroxyli</name>
    <dbReference type="NCBI Taxonomy" id="366584"/>
    <lineage>
        <taxon>Bacteria</taxon>
        <taxon>Bacillati</taxon>
        <taxon>Actinomycetota</taxon>
        <taxon>Actinomycetes</taxon>
        <taxon>Pseudonocardiales</taxon>
        <taxon>Pseudonocardiaceae</taxon>
        <taxon>Pseudonocardia</taxon>
    </lineage>
</organism>
<reference evidence="1 2" key="1">
    <citation type="submission" date="2016-10" db="EMBL/GenBank/DDBJ databases">
        <authorList>
            <person name="de Groot N.N."/>
        </authorList>
    </citation>
    <scope>NUCLEOTIDE SEQUENCE [LARGE SCALE GENOMIC DNA]</scope>
    <source>
        <strain evidence="1 2">CGMCC 4.3143</strain>
    </source>
</reference>
<name>A0A1G8D3V8_PSEOR</name>
<accession>A0A1G8D3V8</accession>
<dbReference type="Proteomes" id="UP000198967">
    <property type="component" value="Unassembled WGS sequence"/>
</dbReference>
<keyword evidence="2" id="KW-1185">Reference proteome</keyword>
<dbReference type="STRING" id="366584.SAMN05216377_12435"/>
<gene>
    <name evidence="1" type="ORF">SAMN05216377_12435</name>
</gene>
<evidence type="ECO:0000313" key="1">
    <source>
        <dbReference type="EMBL" id="SDH51850.1"/>
    </source>
</evidence>
<evidence type="ECO:0000313" key="2">
    <source>
        <dbReference type="Proteomes" id="UP000198967"/>
    </source>
</evidence>
<protein>
    <submittedName>
        <fullName evidence="1">Uncharacterized protein</fullName>
    </submittedName>
</protein>